<evidence type="ECO:0000256" key="2">
    <source>
        <dbReference type="SAM" id="Phobius"/>
    </source>
</evidence>
<organism evidence="4 5">
    <name type="scientific">Pleuronectes platessa</name>
    <name type="common">European plaice</name>
    <dbReference type="NCBI Taxonomy" id="8262"/>
    <lineage>
        <taxon>Eukaryota</taxon>
        <taxon>Metazoa</taxon>
        <taxon>Chordata</taxon>
        <taxon>Craniata</taxon>
        <taxon>Vertebrata</taxon>
        <taxon>Euteleostomi</taxon>
        <taxon>Actinopterygii</taxon>
        <taxon>Neopterygii</taxon>
        <taxon>Teleostei</taxon>
        <taxon>Neoteleostei</taxon>
        <taxon>Acanthomorphata</taxon>
        <taxon>Carangaria</taxon>
        <taxon>Pleuronectiformes</taxon>
        <taxon>Pleuronectoidei</taxon>
        <taxon>Pleuronectidae</taxon>
        <taxon>Pleuronectes</taxon>
    </lineage>
</organism>
<comment type="caution">
    <text evidence="4">The sequence shown here is derived from an EMBL/GenBank/DDBJ whole genome shotgun (WGS) entry which is preliminary data.</text>
</comment>
<dbReference type="EMBL" id="CADEAL010000136">
    <property type="protein sequence ID" value="CAB1415024.1"/>
    <property type="molecule type" value="Genomic_DNA"/>
</dbReference>
<feature type="region of interest" description="Disordered" evidence="1">
    <location>
        <begin position="51"/>
        <end position="81"/>
    </location>
</feature>
<dbReference type="AlphaFoldDB" id="A0A9N7Y8C0"/>
<sequence length="127" mass="14348">MMMMMMKLLLVICLEIILQLPAIGFQTRAEEELRVSGCRESNTEQLVLNQTQEQNQTSALRGLDGKKTGTQEDKSGTSRVKAGLRTGMRKLKTSSYLTVLVVFHCIIILTVRRAAHRATGQEEVRRR</sequence>
<gene>
    <name evidence="4" type="ORF">PLEPLA_LOCUS2737</name>
</gene>
<evidence type="ECO:0000256" key="3">
    <source>
        <dbReference type="SAM" id="SignalP"/>
    </source>
</evidence>
<evidence type="ECO:0000256" key="1">
    <source>
        <dbReference type="SAM" id="MobiDB-lite"/>
    </source>
</evidence>
<feature type="compositionally biased region" description="Basic and acidic residues" evidence="1">
    <location>
        <begin position="63"/>
        <end position="76"/>
    </location>
</feature>
<keyword evidence="3" id="KW-0732">Signal</keyword>
<evidence type="ECO:0000313" key="5">
    <source>
        <dbReference type="Proteomes" id="UP001153269"/>
    </source>
</evidence>
<dbReference type="Proteomes" id="UP001153269">
    <property type="component" value="Unassembled WGS sequence"/>
</dbReference>
<feature type="transmembrane region" description="Helical" evidence="2">
    <location>
        <begin position="93"/>
        <end position="111"/>
    </location>
</feature>
<feature type="signal peptide" evidence="3">
    <location>
        <begin position="1"/>
        <end position="24"/>
    </location>
</feature>
<protein>
    <submittedName>
        <fullName evidence="4">Uncharacterized protein</fullName>
    </submittedName>
</protein>
<keyword evidence="5" id="KW-1185">Reference proteome</keyword>
<name>A0A9N7Y8C0_PLEPL</name>
<reference evidence="4" key="1">
    <citation type="submission" date="2020-03" db="EMBL/GenBank/DDBJ databases">
        <authorList>
            <person name="Weist P."/>
        </authorList>
    </citation>
    <scope>NUCLEOTIDE SEQUENCE</scope>
</reference>
<feature type="chain" id="PRO_5040374354" evidence="3">
    <location>
        <begin position="25"/>
        <end position="127"/>
    </location>
</feature>
<accession>A0A9N7Y8C0</accession>
<evidence type="ECO:0000313" key="4">
    <source>
        <dbReference type="EMBL" id="CAB1415024.1"/>
    </source>
</evidence>
<keyword evidence="2" id="KW-0472">Membrane</keyword>
<keyword evidence="2" id="KW-0812">Transmembrane</keyword>
<keyword evidence="2" id="KW-1133">Transmembrane helix</keyword>
<proteinExistence type="predicted"/>